<comment type="caution">
    <text evidence="1">The sequence shown here is derived from an EMBL/GenBank/DDBJ whole genome shotgun (WGS) entry which is preliminary data.</text>
</comment>
<evidence type="ECO:0000313" key="1">
    <source>
        <dbReference type="EMBL" id="MBE7524889.1"/>
    </source>
</evidence>
<dbReference type="EMBL" id="JABTTY010000001">
    <property type="protein sequence ID" value="MBE7524889.1"/>
    <property type="molecule type" value="Genomic_DNA"/>
</dbReference>
<accession>A0A928Y690</accession>
<protein>
    <submittedName>
        <fullName evidence="1">Uncharacterized protein</fullName>
    </submittedName>
</protein>
<dbReference type="Proteomes" id="UP000710385">
    <property type="component" value="Unassembled WGS sequence"/>
</dbReference>
<dbReference type="AlphaFoldDB" id="A0A928Y690"/>
<sequence>MSLFELSPTELRLLRRLNRPWKIQEYLDGLPINFERRGETCMSPRRVMREKTAHCIEGAMFAALALRINGHAPLLVDIETVPSDDAHVMAVFRQNGRWGAIHKTNHLALRYRDPVYTSIRELVMSHFHEYADGDGRKTMRSFTRPIHLRRFDAQGWMTDEDDLWYIAEYIADVPHIPLLTRSHVSLLRPMSVFEAAMHRKTEWDRSGKRRRRIS</sequence>
<organism evidence="1 2">
    <name type="scientific">candidate division WWE3 bacterium</name>
    <dbReference type="NCBI Taxonomy" id="2053526"/>
    <lineage>
        <taxon>Bacteria</taxon>
        <taxon>Katanobacteria</taxon>
    </lineage>
</organism>
<proteinExistence type="predicted"/>
<name>A0A928Y690_UNCKA</name>
<evidence type="ECO:0000313" key="2">
    <source>
        <dbReference type="Proteomes" id="UP000710385"/>
    </source>
</evidence>
<gene>
    <name evidence="1" type="ORF">HS096_00605</name>
</gene>
<reference evidence="1" key="1">
    <citation type="submission" date="2020-05" db="EMBL/GenBank/DDBJ databases">
        <title>High-Quality Genomes of Partial-Nitritation/Anammox System by Hierarchical Clustering Based Hybrid Assembly.</title>
        <authorList>
            <person name="Liu L."/>
            <person name="Wang Y."/>
            <person name="Che Y."/>
            <person name="Chen Y."/>
            <person name="Xia Y."/>
            <person name="Luo R."/>
            <person name="Cheng S.H."/>
            <person name="Zheng C."/>
            <person name="Zhang T."/>
        </authorList>
    </citation>
    <scope>NUCLEOTIDE SEQUENCE</scope>
    <source>
        <strain evidence="1">H1_PAT1</strain>
    </source>
</reference>